<protein>
    <submittedName>
        <fullName evidence="1">Uncharacterized protein</fullName>
    </submittedName>
</protein>
<dbReference type="AlphaFoldDB" id="A0A0Q9YJA6"/>
<evidence type="ECO:0000313" key="3">
    <source>
        <dbReference type="Proteomes" id="UP000051497"/>
    </source>
</evidence>
<sequence>MKQGTHRLSLLKERARKIRKIDSTENASEATYSPVEHALTIPEIIANILYHYPHSGILGQNNIMTVSKLWHKVLKENDLIDDFSFKKLIEDCVKYPEGVIHILKDKSLQPYLTTEKLFKIISCHKAFAIHFLQNIDISNSEQKDVAILANYHSEVVMCILEKLKTYEGNATFTGLLMRLGKQDPIIAEHILNTPELIKRASLRLFSEINPNIAIRILNEPFGYGKCTKPGHYYPVVLFQYLEVLIEIGKKQKGFEFLKELNINTPEEFVCKLEDCALRLSRNVLSEIALYNEEVRMKIMMTPSLRKKVGKSSIIHLGEVHAKAAMYILETRILHSYNSFDSVLATFARHITVAKYIFNTPELFNLLSHEIIVSIASKSHEMAMHILKTEELCKLLESKDIIKLGYENPTVAKYILSTPEICAKMMTDDMFALANKHSFVVKNILDTDEFRKRIDDTQLISLECLKYKIRNFTPSAIQQQVCKQAQLWNVLTNELDEDNNHNDSVSLRRG</sequence>
<organism evidence="1">
    <name type="scientific">Candidatus Berkiella aquae</name>
    <dbReference type="NCBI Taxonomy" id="295108"/>
    <lineage>
        <taxon>Bacteria</taxon>
        <taxon>Pseudomonadati</taxon>
        <taxon>Pseudomonadota</taxon>
        <taxon>Gammaproteobacteria</taxon>
        <taxon>Candidatus Berkiellales</taxon>
        <taxon>Candidatus Berkiellaceae</taxon>
        <taxon>Candidatus Berkiella</taxon>
    </lineage>
</organism>
<dbReference type="EMBL" id="LKAJ02000001">
    <property type="protein sequence ID" value="MCS5710678.1"/>
    <property type="molecule type" value="Genomic_DNA"/>
</dbReference>
<reference evidence="2" key="2">
    <citation type="journal article" date="2016" name="Genome Announc.">
        <title>Draft Genome Sequences of Two Novel Amoeba-Resistant Intranuclear Bacteria, 'Candidatus Berkiella cookevillensis' and 'Candidatus Berkiella aquae'.</title>
        <authorList>
            <person name="Mehari Y.T."/>
            <person name="Arivett B.A."/>
            <person name="Farone A.L."/>
            <person name="Gunderson J.H."/>
            <person name="Farone M.B."/>
        </authorList>
    </citation>
    <scope>NUCLEOTIDE SEQUENCE</scope>
    <source>
        <strain evidence="2">HT99</strain>
    </source>
</reference>
<comment type="caution">
    <text evidence="1">The sequence shown here is derived from an EMBL/GenBank/DDBJ whole genome shotgun (WGS) entry which is preliminary data.</text>
</comment>
<evidence type="ECO:0000313" key="1">
    <source>
        <dbReference type="EMBL" id="KRG20733.1"/>
    </source>
</evidence>
<evidence type="ECO:0000313" key="2">
    <source>
        <dbReference type="EMBL" id="MCS5710678.1"/>
    </source>
</evidence>
<accession>A0A0Q9YJA6</accession>
<reference evidence="2" key="3">
    <citation type="submission" date="2021-06" db="EMBL/GenBank/DDBJ databases">
        <title>Genomic Description and Analysis of Intracellular Bacteria, Candidatus Berkiella cookevillensis and Candidatus Berkiella aquae.</title>
        <authorList>
            <person name="Kidane D.T."/>
            <person name="Mehari Y.T."/>
            <person name="Rice F.C."/>
            <person name="Arivett B.A."/>
            <person name="Farone A.L."/>
            <person name="Berk S.G."/>
            <person name="Farone M.B."/>
        </authorList>
    </citation>
    <scope>NUCLEOTIDE SEQUENCE</scope>
    <source>
        <strain evidence="2">HT99</strain>
    </source>
</reference>
<dbReference type="Proteomes" id="UP000051497">
    <property type="component" value="Unassembled WGS sequence"/>
</dbReference>
<keyword evidence="3" id="KW-1185">Reference proteome</keyword>
<name>A0A0Q9YJA6_9GAMM</name>
<dbReference type="RefSeq" id="WP_075066836.1">
    <property type="nucleotide sequence ID" value="NZ_LKAJ02000001.1"/>
</dbReference>
<reference evidence="1" key="1">
    <citation type="submission" date="2015-09" db="EMBL/GenBank/DDBJ databases">
        <title>Draft Genome Sequences of Two Novel Amoeba-resistant Intranuclear Bacteria, Candidatus Berkiella cookevillensis and Candidatus Berkiella aquae.</title>
        <authorList>
            <person name="Mehari Y.T."/>
            <person name="Arivett B.A."/>
            <person name="Farone A.L."/>
            <person name="Gunderson J.H."/>
            <person name="Farone M.B."/>
        </authorList>
    </citation>
    <scope>NUCLEOTIDE SEQUENCE [LARGE SCALE GENOMIC DNA]</scope>
    <source>
        <strain evidence="1">HT99</strain>
    </source>
</reference>
<dbReference type="EMBL" id="LKAJ01000009">
    <property type="protein sequence ID" value="KRG20733.1"/>
    <property type="molecule type" value="Genomic_DNA"/>
</dbReference>
<proteinExistence type="predicted"/>
<gene>
    <name evidence="2" type="ORF">HT99x_004495</name>
    <name evidence="1" type="ORF">HT99x_02221</name>
</gene>